<reference evidence="2" key="1">
    <citation type="submission" date="2022-07" db="EMBL/GenBank/DDBJ databases">
        <authorList>
            <person name="Trinca V."/>
            <person name="Uliana J.V.C."/>
            <person name="Torres T.T."/>
            <person name="Ward R.J."/>
            <person name="Monesi N."/>
        </authorList>
    </citation>
    <scope>NUCLEOTIDE SEQUENCE</scope>
    <source>
        <strain evidence="2">HSMRA1968</strain>
        <tissue evidence="2">Whole embryos</tissue>
    </source>
</reference>
<protein>
    <submittedName>
        <fullName evidence="2">F-box/LRR-repeat protein 3</fullName>
    </submittedName>
</protein>
<name>A0A9Q0NBR6_9DIPT</name>
<organism evidence="2 3">
    <name type="scientific">Pseudolycoriella hygida</name>
    <dbReference type="NCBI Taxonomy" id="35572"/>
    <lineage>
        <taxon>Eukaryota</taxon>
        <taxon>Metazoa</taxon>
        <taxon>Ecdysozoa</taxon>
        <taxon>Arthropoda</taxon>
        <taxon>Hexapoda</taxon>
        <taxon>Insecta</taxon>
        <taxon>Pterygota</taxon>
        <taxon>Neoptera</taxon>
        <taxon>Endopterygota</taxon>
        <taxon>Diptera</taxon>
        <taxon>Nematocera</taxon>
        <taxon>Sciaroidea</taxon>
        <taxon>Sciaridae</taxon>
        <taxon>Pseudolycoriella</taxon>
    </lineage>
</organism>
<evidence type="ECO:0000313" key="2">
    <source>
        <dbReference type="EMBL" id="KAJ6647067.1"/>
    </source>
</evidence>
<dbReference type="PANTHER" id="PTHR20872">
    <property type="match status" value="1"/>
</dbReference>
<dbReference type="PANTHER" id="PTHR20872:SF1">
    <property type="entry name" value="F-BOX DOMAIN-CONTAINING PROTEIN"/>
    <property type="match status" value="1"/>
</dbReference>
<dbReference type="FunFam" id="1.20.1280.50:FF:000005">
    <property type="entry name" value="F-box/LRR-repeat protein 3 isoform X1"/>
    <property type="match status" value="1"/>
</dbReference>
<evidence type="ECO:0000259" key="1">
    <source>
        <dbReference type="PROSITE" id="PS50181"/>
    </source>
</evidence>
<dbReference type="Gene3D" id="3.80.10.10">
    <property type="entry name" value="Ribonuclease Inhibitor"/>
    <property type="match status" value="1"/>
</dbReference>
<dbReference type="AlphaFoldDB" id="A0A9Q0NBR6"/>
<evidence type="ECO:0000313" key="3">
    <source>
        <dbReference type="Proteomes" id="UP001151699"/>
    </source>
</evidence>
<dbReference type="SMART" id="SM00256">
    <property type="entry name" value="FBOX"/>
    <property type="match status" value="1"/>
</dbReference>
<dbReference type="SUPFAM" id="SSF81383">
    <property type="entry name" value="F-box domain"/>
    <property type="match status" value="1"/>
</dbReference>
<sequence>MQKGGWIIGKNDEGMIVQPHCVHHSDDPNHEYSNWCYLPDILLEQIFSYLPVKDRYYASLVCRNWNEAFYMPQVWSSFFVDDQTLTRAKFNYYSGWQYVLDHFRTQNCLNRIGTFIRGLDFRPLHSFNNLYQFMTLISWYMEQGRKNASSNTKQIGDSINTLHYLFPCNMAAAHDPEGVKLFGTGGQLLAALKRLLSNLTHLRTLKLIDLMLERYDAKHLLDEVLNSCCLVLKVLHLVNVTTMHCPIMHVGLFLNLQILVISPQNIDDDVLILLADSRIRHLHLLQNRYTPPSICITPCNAKAWRIVKRDNSNLCVHLRVESTKDGEVLIQPEAPVYSIIYQTPKTQINSAVMLRIVDLYKTTLSTFGHESLPRFTCAKSFHSRADSLLLLMVRQCLNLTHLIIREKVSTSTVILLAKTGQNLRKFYVRRNAVIIRCEWPWNPEWSEEFYQWLKTTSKSYDRTEEEVSKIFGRSWTMLTDKQFRRAAVNVREGL</sequence>
<dbReference type="PROSITE" id="PS50181">
    <property type="entry name" value="FBOX"/>
    <property type="match status" value="1"/>
</dbReference>
<feature type="domain" description="F-box" evidence="1">
    <location>
        <begin position="32"/>
        <end position="78"/>
    </location>
</feature>
<dbReference type="InterPro" id="IPR032675">
    <property type="entry name" value="LRR_dom_sf"/>
</dbReference>
<gene>
    <name evidence="2" type="primary">FBXL3</name>
    <name evidence="2" type="ORF">Bhyg_02287</name>
</gene>
<dbReference type="Proteomes" id="UP001151699">
    <property type="component" value="Chromosome A"/>
</dbReference>
<dbReference type="InterPro" id="IPR036047">
    <property type="entry name" value="F-box-like_dom_sf"/>
</dbReference>
<accession>A0A9Q0NBR6</accession>
<dbReference type="OrthoDB" id="9974792at2759"/>
<proteinExistence type="predicted"/>
<dbReference type="Pfam" id="PF12937">
    <property type="entry name" value="F-box-like"/>
    <property type="match status" value="1"/>
</dbReference>
<dbReference type="Gene3D" id="1.20.1280.50">
    <property type="match status" value="1"/>
</dbReference>
<dbReference type="InterPro" id="IPR001810">
    <property type="entry name" value="F-box_dom"/>
</dbReference>
<dbReference type="CDD" id="cd22104">
    <property type="entry name" value="F-box_FBXO33"/>
    <property type="match status" value="1"/>
</dbReference>
<dbReference type="SUPFAM" id="SSF52047">
    <property type="entry name" value="RNI-like"/>
    <property type="match status" value="1"/>
</dbReference>
<keyword evidence="3" id="KW-1185">Reference proteome</keyword>
<comment type="caution">
    <text evidence="2">The sequence shown here is derived from an EMBL/GenBank/DDBJ whole genome shotgun (WGS) entry which is preliminary data.</text>
</comment>
<dbReference type="EMBL" id="WJQU01000001">
    <property type="protein sequence ID" value="KAJ6647067.1"/>
    <property type="molecule type" value="Genomic_DNA"/>
</dbReference>